<dbReference type="Pfam" id="PF09783">
    <property type="entry name" value="Vac_ImportDeg"/>
    <property type="match status" value="2"/>
</dbReference>
<feature type="compositionally biased region" description="Basic and acidic residues" evidence="2">
    <location>
        <begin position="494"/>
        <end position="524"/>
    </location>
</feature>
<dbReference type="GO" id="GO:0005773">
    <property type="term" value="C:vacuole"/>
    <property type="evidence" value="ECO:0007669"/>
    <property type="project" value="GOC"/>
</dbReference>
<proteinExistence type="inferred from homology"/>
<dbReference type="EMBL" id="MCFA01000029">
    <property type="protein sequence ID" value="ORY14896.1"/>
    <property type="molecule type" value="Genomic_DNA"/>
</dbReference>
<dbReference type="GO" id="GO:0007039">
    <property type="term" value="P:protein catabolic process in the vacuole"/>
    <property type="evidence" value="ECO:0007669"/>
    <property type="project" value="TreeGrafter"/>
</dbReference>
<feature type="compositionally biased region" description="Low complexity" evidence="2">
    <location>
        <begin position="536"/>
        <end position="567"/>
    </location>
</feature>
<feature type="region of interest" description="Disordered" evidence="2">
    <location>
        <begin position="1"/>
        <end position="21"/>
    </location>
</feature>
<evidence type="ECO:0000313" key="3">
    <source>
        <dbReference type="EMBL" id="ORY14896.1"/>
    </source>
</evidence>
<feature type="region of interest" description="Disordered" evidence="2">
    <location>
        <begin position="494"/>
        <end position="578"/>
    </location>
</feature>
<accession>A0A1Y1ZXB7</accession>
<dbReference type="GO" id="GO:0006623">
    <property type="term" value="P:protein targeting to vacuole"/>
    <property type="evidence" value="ECO:0007669"/>
    <property type="project" value="TreeGrafter"/>
</dbReference>
<reference evidence="3 4" key="1">
    <citation type="submission" date="2016-07" db="EMBL/GenBank/DDBJ databases">
        <title>Pervasive Adenine N6-methylation of Active Genes in Fungi.</title>
        <authorList>
            <consortium name="DOE Joint Genome Institute"/>
            <person name="Mondo S.J."/>
            <person name="Dannebaum R.O."/>
            <person name="Kuo R.C."/>
            <person name="Labutti K."/>
            <person name="Haridas S."/>
            <person name="Kuo A."/>
            <person name="Salamov A."/>
            <person name="Ahrendt S.R."/>
            <person name="Lipzen A."/>
            <person name="Sullivan W."/>
            <person name="Andreopoulos W.B."/>
            <person name="Clum A."/>
            <person name="Lindquist E."/>
            <person name="Daum C."/>
            <person name="Ramamoorthy G.K."/>
            <person name="Gryganskyi A."/>
            <person name="Culley D."/>
            <person name="Magnuson J.K."/>
            <person name="James T.Y."/>
            <person name="O'Malley M.A."/>
            <person name="Stajich J.E."/>
            <person name="Spatafora J.W."/>
            <person name="Visel A."/>
            <person name="Grigoriev I.V."/>
        </authorList>
    </citation>
    <scope>NUCLEOTIDE SEQUENCE [LARGE SCALE GENOMIC DNA]</scope>
    <source>
        <strain evidence="3 4">CBS 115471</strain>
    </source>
</reference>
<dbReference type="AlphaFoldDB" id="A0A1Y1ZXB7"/>
<comment type="similarity">
    <text evidence="1">Belongs to the GID4/VID24 family.</text>
</comment>
<evidence type="ECO:0000256" key="2">
    <source>
        <dbReference type="SAM" id="MobiDB-lite"/>
    </source>
</evidence>
<keyword evidence="4" id="KW-1185">Reference proteome</keyword>
<evidence type="ECO:0000256" key="1">
    <source>
        <dbReference type="ARBA" id="ARBA00061469"/>
    </source>
</evidence>
<organism evidence="3 4">
    <name type="scientific">Clohesyomyces aquaticus</name>
    <dbReference type="NCBI Taxonomy" id="1231657"/>
    <lineage>
        <taxon>Eukaryota</taxon>
        <taxon>Fungi</taxon>
        <taxon>Dikarya</taxon>
        <taxon>Ascomycota</taxon>
        <taxon>Pezizomycotina</taxon>
        <taxon>Dothideomycetes</taxon>
        <taxon>Pleosporomycetidae</taxon>
        <taxon>Pleosporales</taxon>
        <taxon>Lindgomycetaceae</taxon>
        <taxon>Clohesyomyces</taxon>
    </lineage>
</organism>
<dbReference type="OrthoDB" id="62at2759"/>
<dbReference type="PANTHER" id="PTHR14534:SF3">
    <property type="entry name" value="GID COMPLEX SUBUNIT 4 HOMOLOG"/>
    <property type="match status" value="1"/>
</dbReference>
<feature type="non-terminal residue" evidence="3">
    <location>
        <position position="630"/>
    </location>
</feature>
<dbReference type="GO" id="GO:0045721">
    <property type="term" value="P:negative regulation of gluconeogenesis"/>
    <property type="evidence" value="ECO:0007669"/>
    <property type="project" value="TreeGrafter"/>
</dbReference>
<feature type="region of interest" description="Disordered" evidence="2">
    <location>
        <begin position="309"/>
        <end position="331"/>
    </location>
</feature>
<evidence type="ECO:0000313" key="4">
    <source>
        <dbReference type="Proteomes" id="UP000193144"/>
    </source>
</evidence>
<dbReference type="GO" id="GO:0043161">
    <property type="term" value="P:proteasome-mediated ubiquitin-dependent protein catabolic process"/>
    <property type="evidence" value="ECO:0007669"/>
    <property type="project" value="TreeGrafter"/>
</dbReference>
<dbReference type="GO" id="GO:0034657">
    <property type="term" value="C:GID complex"/>
    <property type="evidence" value="ECO:0007669"/>
    <property type="project" value="TreeGrafter"/>
</dbReference>
<dbReference type="PANTHER" id="PTHR14534">
    <property type="entry name" value="VACUOLAR IMPORT AND DEGRADATION PROTEIN 24"/>
    <property type="match status" value="1"/>
</dbReference>
<gene>
    <name evidence="3" type="ORF">BCR34DRAFT_559648</name>
</gene>
<dbReference type="Proteomes" id="UP000193144">
    <property type="component" value="Unassembled WGS sequence"/>
</dbReference>
<dbReference type="STRING" id="1231657.A0A1Y1ZXB7"/>
<dbReference type="InterPro" id="IPR018618">
    <property type="entry name" value="GID4/10-like"/>
</dbReference>
<name>A0A1Y1ZXB7_9PLEO</name>
<feature type="region of interest" description="Disordered" evidence="2">
    <location>
        <begin position="114"/>
        <end position="171"/>
    </location>
</feature>
<sequence length="630" mass="71428">MNRLSRIHDPPAYGDRVPSQNQLYDWSPANEADDEDELDQILQELRREQPNTHPEILRVLGRSQLDAERESRIRAYSSRLLGSNQPSQSADSSLRSAAILQSVRRHPRFASSRRGFEYAFPPERDSTQRPAPYSESRDRYNASETARQGARHRLSELHSPLDQGRERDRDMLGRVDSYRRGYLERNSSTPPTASPLLEQTIKYLSRIRSSTSVDDSLNCALDAGFLNKDYFCEENPDFVLGTYTLPRPAETSWLAPGAVLNGCQHATTVTSTVTSAGGGTTTTLYRFRNNDTLTSTLFDSSRPWLSQNYTSPHRQATSSAGPDIVTSHSPSQDRWPVKVTIHAVDYANMSLSATMEAYNVPSHPHSHQSLGNAHTPFTRTSSITTYLEGEILDFNTHTLLTESFKSTPSNDATYWRKLPPFQKFSDEELCRNLVSKRWFEECLSTEWVLMRWKERCFVKSLNRSTSDPVILPNVNMNTGFGERDRSVYSFDGSEMRDDVARESTRRAMETLEGERTERERERGGQRSHWQPWTGVNNSNPISNSNNTNSSPAVQSQSQRQSQTQANQEPEREGELFDDSGCGLTISGFYYVCLRRSDGRLEGLYYDPQSSPYQHLKLESVNGGAFAAWGF</sequence>
<comment type="caution">
    <text evidence="3">The sequence shown here is derived from an EMBL/GenBank/DDBJ whole genome shotgun (WGS) entry which is preliminary data.</text>
</comment>
<protein>
    <submittedName>
        <fullName evidence="3">Vacuolar import and degradation protein-domain-containing protein</fullName>
    </submittedName>
</protein>